<dbReference type="GO" id="GO:0030151">
    <property type="term" value="F:molybdenum ion binding"/>
    <property type="evidence" value="ECO:0007669"/>
    <property type="project" value="InterPro"/>
</dbReference>
<evidence type="ECO:0000313" key="3">
    <source>
        <dbReference type="Proteomes" id="UP000578077"/>
    </source>
</evidence>
<feature type="domain" description="MOSC" evidence="1">
    <location>
        <begin position="1"/>
        <end position="149"/>
    </location>
</feature>
<dbReference type="RefSeq" id="WP_184636625.1">
    <property type="nucleotide sequence ID" value="NZ_BAABKT010000039.1"/>
</dbReference>
<dbReference type="PANTHER" id="PTHR14237">
    <property type="entry name" value="MOLYBDOPTERIN COFACTOR SULFURASE MOSC"/>
    <property type="match status" value="1"/>
</dbReference>
<dbReference type="PROSITE" id="PS51340">
    <property type="entry name" value="MOSC"/>
    <property type="match status" value="1"/>
</dbReference>
<dbReference type="EMBL" id="JACHLY010000001">
    <property type="protein sequence ID" value="MBB5999658.1"/>
    <property type="molecule type" value="Genomic_DNA"/>
</dbReference>
<dbReference type="Proteomes" id="UP000578077">
    <property type="component" value="Unassembled WGS sequence"/>
</dbReference>
<comment type="caution">
    <text evidence="2">The sequence shown here is derived from an EMBL/GenBank/DDBJ whole genome shotgun (WGS) entry which is preliminary data.</text>
</comment>
<dbReference type="Pfam" id="PF03476">
    <property type="entry name" value="MOSC_N"/>
    <property type="match status" value="1"/>
</dbReference>
<dbReference type="PANTHER" id="PTHR14237:SF19">
    <property type="entry name" value="MITOCHONDRIAL AMIDOXIME REDUCING COMPONENT 1"/>
    <property type="match status" value="1"/>
</dbReference>
<organism evidence="2 3">
    <name type="scientific">Streptomonospora salina</name>
    <dbReference type="NCBI Taxonomy" id="104205"/>
    <lineage>
        <taxon>Bacteria</taxon>
        <taxon>Bacillati</taxon>
        <taxon>Actinomycetota</taxon>
        <taxon>Actinomycetes</taxon>
        <taxon>Streptosporangiales</taxon>
        <taxon>Nocardiopsidaceae</taxon>
        <taxon>Streptomonospora</taxon>
    </lineage>
</organism>
<dbReference type="SUPFAM" id="SSF141673">
    <property type="entry name" value="MOSC N-terminal domain-like"/>
    <property type="match status" value="1"/>
</dbReference>
<proteinExistence type="predicted"/>
<dbReference type="AlphaFoldDB" id="A0A841EFJ5"/>
<sequence>MAVVTEMYTYPVKGCAGVPVTEAPLTEAGLAHDRTFMVVSESGVFRSQRGEPRPALVRPDIVLDGWDRPHLEDEVRRVSIGGSELSYAELATRCAVTTVDQNTGAKSGREPLRALSAYRRASAGGVVFGAKFSVVRSGTLVLGEDAVVTGWGESER</sequence>
<dbReference type="InterPro" id="IPR005302">
    <property type="entry name" value="MoCF_Sase_C"/>
</dbReference>
<keyword evidence="3" id="KW-1185">Reference proteome</keyword>
<accession>A0A841EFJ5</accession>
<dbReference type="GO" id="GO:0003824">
    <property type="term" value="F:catalytic activity"/>
    <property type="evidence" value="ECO:0007669"/>
    <property type="project" value="InterPro"/>
</dbReference>
<reference evidence="2 3" key="1">
    <citation type="submission" date="2020-08" db="EMBL/GenBank/DDBJ databases">
        <title>Sequencing the genomes of 1000 actinobacteria strains.</title>
        <authorList>
            <person name="Klenk H.-P."/>
        </authorList>
    </citation>
    <scope>NUCLEOTIDE SEQUENCE [LARGE SCALE GENOMIC DNA]</scope>
    <source>
        <strain evidence="2 3">DSM 44593</strain>
    </source>
</reference>
<gene>
    <name evidence="2" type="ORF">HNR25_003409</name>
</gene>
<dbReference type="GO" id="GO:0030170">
    <property type="term" value="F:pyridoxal phosphate binding"/>
    <property type="evidence" value="ECO:0007669"/>
    <property type="project" value="InterPro"/>
</dbReference>
<evidence type="ECO:0000259" key="1">
    <source>
        <dbReference type="PROSITE" id="PS51340"/>
    </source>
</evidence>
<name>A0A841EFJ5_9ACTN</name>
<dbReference type="InterPro" id="IPR005303">
    <property type="entry name" value="MOCOS_middle"/>
</dbReference>
<protein>
    <submittedName>
        <fullName evidence="2">Uncharacterized protein YcbX</fullName>
    </submittedName>
</protein>
<evidence type="ECO:0000313" key="2">
    <source>
        <dbReference type="EMBL" id="MBB5999658.1"/>
    </source>
</evidence>